<dbReference type="Gene3D" id="3.30.1330.10">
    <property type="entry name" value="PurM-like, N-terminal domain"/>
    <property type="match status" value="1"/>
</dbReference>
<dbReference type="Pfam" id="PF00586">
    <property type="entry name" value="AIRS"/>
    <property type="match status" value="1"/>
</dbReference>
<comment type="similarity">
    <text evidence="1">Belongs to the HypE family.</text>
</comment>
<dbReference type="Gene3D" id="3.90.650.10">
    <property type="entry name" value="PurM-like C-terminal domain"/>
    <property type="match status" value="1"/>
</dbReference>
<evidence type="ECO:0000256" key="1">
    <source>
        <dbReference type="ARBA" id="ARBA00006243"/>
    </source>
</evidence>
<gene>
    <name evidence="4" type="primary">hypE</name>
    <name evidence="4" type="ORF">ENR23_08975</name>
</gene>
<dbReference type="NCBIfam" id="TIGR02124">
    <property type="entry name" value="hypE"/>
    <property type="match status" value="1"/>
</dbReference>
<accession>A0A832IAL9</accession>
<dbReference type="InterPro" id="IPR011854">
    <property type="entry name" value="HypE"/>
</dbReference>
<feature type="domain" description="PurM-like N-terminal" evidence="2">
    <location>
        <begin position="56"/>
        <end position="168"/>
    </location>
</feature>
<dbReference type="PIRSF" id="PIRSF005644">
    <property type="entry name" value="Hdrgns_mtr_HypE"/>
    <property type="match status" value="1"/>
</dbReference>
<dbReference type="InterPro" id="IPR036676">
    <property type="entry name" value="PurM-like_C_sf"/>
</dbReference>
<proteinExistence type="inferred from homology"/>
<evidence type="ECO:0000313" key="4">
    <source>
        <dbReference type="EMBL" id="HGZ43542.1"/>
    </source>
</evidence>
<dbReference type="PANTHER" id="PTHR30303:SF0">
    <property type="entry name" value="CARBAMOYL DEHYDRATASE HYPE"/>
    <property type="match status" value="1"/>
</dbReference>
<protein>
    <submittedName>
        <fullName evidence="4">Hydrogenase expression/formation protein HypE</fullName>
    </submittedName>
</protein>
<dbReference type="InterPro" id="IPR016188">
    <property type="entry name" value="PurM-like_N"/>
</dbReference>
<dbReference type="GO" id="GO:0051604">
    <property type="term" value="P:protein maturation"/>
    <property type="evidence" value="ECO:0007669"/>
    <property type="project" value="TreeGrafter"/>
</dbReference>
<dbReference type="SUPFAM" id="SSF56042">
    <property type="entry name" value="PurM C-terminal domain-like"/>
    <property type="match status" value="1"/>
</dbReference>
<evidence type="ECO:0000259" key="3">
    <source>
        <dbReference type="Pfam" id="PF02769"/>
    </source>
</evidence>
<dbReference type="EMBL" id="DSQF01000018">
    <property type="protein sequence ID" value="HGZ43542.1"/>
    <property type="molecule type" value="Genomic_DNA"/>
</dbReference>
<dbReference type="Pfam" id="PF02769">
    <property type="entry name" value="AIRS_C"/>
    <property type="match status" value="1"/>
</dbReference>
<feature type="domain" description="PurM-like C-terminal" evidence="3">
    <location>
        <begin position="181"/>
        <end position="332"/>
    </location>
</feature>
<dbReference type="InterPro" id="IPR036921">
    <property type="entry name" value="PurM-like_N_sf"/>
</dbReference>
<sequence length="355" mass="36771">MSELKAADILGASCPLPIAEYPQVLMAHGGGGRLSQMLIARLFARAFDNPALAEMHDGAVLAVNGARLAVTTDSFVVSPRFFPGGDIGSLAVHGTVNDLAMCGATPLALTAGFVLEEGLAMDELWRVVRGMQTAAEAAGVPVVTGDTKVVDRGKGDGVFINTTGLGVVREGVEISPRRAAPGDVVIVNGPIAQHGIAIMSVREGLEFETTLESDSAALHGLVGGLLDALGRDVHVLRDPTRGGVSSATNEIAAAARVGIRLEETAIPIGEEVRGACEILGLDPLYVANEGKALAFVPRARADEALAALRAHPLGREAAVIGEVVADHPGKVFLRSRIGGLRVVDMLSGEQLPRIC</sequence>
<dbReference type="InterPro" id="IPR010918">
    <property type="entry name" value="PurM-like_C_dom"/>
</dbReference>
<name>A0A832IAL9_UNCEI</name>
<evidence type="ECO:0000259" key="2">
    <source>
        <dbReference type="Pfam" id="PF00586"/>
    </source>
</evidence>
<dbReference type="PANTHER" id="PTHR30303">
    <property type="entry name" value="HYDROGENASE ISOENZYMES FORMATION PROTEIN HYPE"/>
    <property type="match status" value="1"/>
</dbReference>
<dbReference type="SUPFAM" id="SSF55326">
    <property type="entry name" value="PurM N-terminal domain-like"/>
    <property type="match status" value="1"/>
</dbReference>
<dbReference type="CDD" id="cd02197">
    <property type="entry name" value="HypE"/>
    <property type="match status" value="1"/>
</dbReference>
<organism evidence="4">
    <name type="scientific">Eiseniibacteriota bacterium</name>
    <dbReference type="NCBI Taxonomy" id="2212470"/>
    <lineage>
        <taxon>Bacteria</taxon>
        <taxon>Candidatus Eiseniibacteriota</taxon>
    </lineage>
</organism>
<dbReference type="AlphaFoldDB" id="A0A832IAL9"/>
<reference evidence="4" key="1">
    <citation type="journal article" date="2020" name="mSystems">
        <title>Genome- and Community-Level Interaction Insights into Carbon Utilization and Element Cycling Functions of Hydrothermarchaeota in Hydrothermal Sediment.</title>
        <authorList>
            <person name="Zhou Z."/>
            <person name="Liu Y."/>
            <person name="Xu W."/>
            <person name="Pan J."/>
            <person name="Luo Z.H."/>
            <person name="Li M."/>
        </authorList>
    </citation>
    <scope>NUCLEOTIDE SEQUENCE [LARGE SCALE GENOMIC DNA]</scope>
    <source>
        <strain evidence="4">SpSt-381</strain>
    </source>
</reference>
<comment type="caution">
    <text evidence="4">The sequence shown here is derived from an EMBL/GenBank/DDBJ whole genome shotgun (WGS) entry which is preliminary data.</text>
</comment>